<evidence type="ECO:0000256" key="14">
    <source>
        <dbReference type="RuleBase" id="RU365096"/>
    </source>
</evidence>
<comment type="caution">
    <text evidence="16">The sequence shown here is derived from an EMBL/GenBank/DDBJ whole genome shotgun (WGS) entry which is preliminary data.</text>
</comment>
<dbReference type="GO" id="GO:0006284">
    <property type="term" value="P:base-excision repair"/>
    <property type="evidence" value="ECO:0007669"/>
    <property type="project" value="UniProtKB-UniRule"/>
</dbReference>
<keyword evidence="17" id="KW-1185">Reference proteome</keyword>
<evidence type="ECO:0000256" key="7">
    <source>
        <dbReference type="ARBA" id="ARBA00022723"/>
    </source>
</evidence>
<dbReference type="SUPFAM" id="SSF48150">
    <property type="entry name" value="DNA-glycosylase"/>
    <property type="match status" value="1"/>
</dbReference>
<dbReference type="InterPro" id="IPR011257">
    <property type="entry name" value="DNA_glycosylase"/>
</dbReference>
<comment type="similarity">
    <text evidence="3 14">Belongs to the Nth/MutY family.</text>
</comment>
<dbReference type="GO" id="GO:0034039">
    <property type="term" value="F:8-oxo-7,8-dihydroguanine DNA N-glycosylase activity"/>
    <property type="evidence" value="ECO:0007669"/>
    <property type="project" value="TreeGrafter"/>
</dbReference>
<keyword evidence="6" id="KW-0004">4Fe-4S</keyword>
<evidence type="ECO:0000256" key="12">
    <source>
        <dbReference type="ARBA" id="ARBA00023204"/>
    </source>
</evidence>
<comment type="cofactor">
    <cofactor evidence="14">
        <name>[4Fe-4S] cluster</name>
        <dbReference type="ChEBI" id="CHEBI:49883"/>
    </cofactor>
    <text evidence="14">Binds 1 [4Fe-4S] cluster.</text>
</comment>
<evidence type="ECO:0000256" key="6">
    <source>
        <dbReference type="ARBA" id="ARBA00022485"/>
    </source>
</evidence>
<evidence type="ECO:0000256" key="2">
    <source>
        <dbReference type="ARBA" id="ARBA00002933"/>
    </source>
</evidence>
<keyword evidence="13 14" id="KW-0326">Glycosidase</keyword>
<evidence type="ECO:0000256" key="13">
    <source>
        <dbReference type="ARBA" id="ARBA00023295"/>
    </source>
</evidence>
<dbReference type="InterPro" id="IPR003651">
    <property type="entry name" value="Endonuclease3_FeS-loop_motif"/>
</dbReference>
<dbReference type="GO" id="GO:0046872">
    <property type="term" value="F:metal ion binding"/>
    <property type="evidence" value="ECO:0007669"/>
    <property type="project" value="UniProtKB-UniRule"/>
</dbReference>
<dbReference type="EC" id="3.2.2.31" evidence="4 14"/>
<dbReference type="NCBIfam" id="TIGR01084">
    <property type="entry name" value="mutY"/>
    <property type="match status" value="1"/>
</dbReference>
<dbReference type="SUPFAM" id="SSF55811">
    <property type="entry name" value="Nudix"/>
    <property type="match status" value="1"/>
</dbReference>
<dbReference type="Pfam" id="PF00633">
    <property type="entry name" value="HHH"/>
    <property type="match status" value="1"/>
</dbReference>
<proteinExistence type="inferred from homology"/>
<evidence type="ECO:0000313" key="16">
    <source>
        <dbReference type="EMBL" id="RVU35537.1"/>
    </source>
</evidence>
<evidence type="ECO:0000313" key="17">
    <source>
        <dbReference type="Proteomes" id="UP000283077"/>
    </source>
</evidence>
<gene>
    <name evidence="16" type="primary">mutY</name>
    <name evidence="16" type="ORF">EOE67_13135</name>
</gene>
<dbReference type="InterPro" id="IPR000445">
    <property type="entry name" value="HhH_motif"/>
</dbReference>
<keyword evidence="12" id="KW-0234">DNA repair</keyword>
<evidence type="ECO:0000256" key="10">
    <source>
        <dbReference type="ARBA" id="ARBA00023004"/>
    </source>
</evidence>
<keyword evidence="9" id="KW-0378">Hydrolase</keyword>
<dbReference type="Gene3D" id="1.10.340.30">
    <property type="entry name" value="Hypothetical protein, domain 2"/>
    <property type="match status" value="1"/>
</dbReference>
<comment type="catalytic activity">
    <reaction evidence="1 14">
        <text>Hydrolyzes free adenine bases from 7,8-dihydro-8-oxoguanine:adenine mismatched double-stranded DNA, leaving an apurinic site.</text>
        <dbReference type="EC" id="3.2.2.31"/>
    </reaction>
</comment>
<dbReference type="EMBL" id="SACS01000014">
    <property type="protein sequence ID" value="RVU35537.1"/>
    <property type="molecule type" value="Genomic_DNA"/>
</dbReference>
<keyword evidence="10 14" id="KW-0408">Iron</keyword>
<dbReference type="InterPro" id="IPR003265">
    <property type="entry name" value="HhH-GPD_domain"/>
</dbReference>
<dbReference type="AlphaFoldDB" id="A0A437QM05"/>
<keyword evidence="7" id="KW-0479">Metal-binding</keyword>
<evidence type="ECO:0000256" key="11">
    <source>
        <dbReference type="ARBA" id="ARBA00023014"/>
    </source>
</evidence>
<evidence type="ECO:0000256" key="1">
    <source>
        <dbReference type="ARBA" id="ARBA00000843"/>
    </source>
</evidence>
<dbReference type="Proteomes" id="UP000283077">
    <property type="component" value="Unassembled WGS sequence"/>
</dbReference>
<evidence type="ECO:0000256" key="3">
    <source>
        <dbReference type="ARBA" id="ARBA00008343"/>
    </source>
</evidence>
<dbReference type="InterPro" id="IPR044298">
    <property type="entry name" value="MIG/MutY"/>
</dbReference>
<protein>
    <recommendedName>
        <fullName evidence="5 14">Adenine DNA glycosylase</fullName>
        <ecNumber evidence="4 14">3.2.2.31</ecNumber>
    </recommendedName>
</protein>
<dbReference type="GO" id="GO:0006298">
    <property type="term" value="P:mismatch repair"/>
    <property type="evidence" value="ECO:0007669"/>
    <property type="project" value="TreeGrafter"/>
</dbReference>
<keyword evidence="8 14" id="KW-0227">DNA damage</keyword>
<dbReference type="Gene3D" id="1.10.1670.10">
    <property type="entry name" value="Helix-hairpin-Helix base-excision DNA repair enzymes (C-terminal)"/>
    <property type="match status" value="1"/>
</dbReference>
<dbReference type="Pfam" id="PF00730">
    <property type="entry name" value="HhH-GPD"/>
    <property type="match status" value="1"/>
</dbReference>
<organism evidence="16 17">
    <name type="scientific">Rheinheimera riviphila</name>
    <dbReference type="NCBI Taxonomy" id="1834037"/>
    <lineage>
        <taxon>Bacteria</taxon>
        <taxon>Pseudomonadati</taxon>
        <taxon>Pseudomonadota</taxon>
        <taxon>Gammaproteobacteria</taxon>
        <taxon>Chromatiales</taxon>
        <taxon>Chromatiaceae</taxon>
        <taxon>Rheinheimera</taxon>
    </lineage>
</organism>
<dbReference type="GO" id="GO:0035485">
    <property type="term" value="F:adenine/guanine mispair binding"/>
    <property type="evidence" value="ECO:0007669"/>
    <property type="project" value="TreeGrafter"/>
</dbReference>
<dbReference type="Pfam" id="PF14815">
    <property type="entry name" value="NUDIX_4"/>
    <property type="match status" value="1"/>
</dbReference>
<dbReference type="InterPro" id="IPR029119">
    <property type="entry name" value="MutY_C"/>
</dbReference>
<dbReference type="GO" id="GO:0000701">
    <property type="term" value="F:purine-specific mismatch base pair DNA N-glycosylase activity"/>
    <property type="evidence" value="ECO:0007669"/>
    <property type="project" value="UniProtKB-EC"/>
</dbReference>
<dbReference type="FunFam" id="1.10.340.30:FF:000002">
    <property type="entry name" value="Adenine DNA glycosylase"/>
    <property type="match status" value="1"/>
</dbReference>
<dbReference type="RefSeq" id="WP_127699634.1">
    <property type="nucleotide sequence ID" value="NZ_SACS01000014.1"/>
</dbReference>
<dbReference type="SMART" id="SM00525">
    <property type="entry name" value="FES"/>
    <property type="match status" value="1"/>
</dbReference>
<evidence type="ECO:0000256" key="8">
    <source>
        <dbReference type="ARBA" id="ARBA00022763"/>
    </source>
</evidence>
<evidence type="ECO:0000256" key="5">
    <source>
        <dbReference type="ARBA" id="ARBA00022023"/>
    </source>
</evidence>
<dbReference type="CDD" id="cd03431">
    <property type="entry name" value="NUDIX_DNA_Glycosylase_C-MutY"/>
    <property type="match status" value="1"/>
</dbReference>
<evidence type="ECO:0000259" key="15">
    <source>
        <dbReference type="SMART" id="SM00478"/>
    </source>
</evidence>
<feature type="domain" description="HhH-GPD" evidence="15">
    <location>
        <begin position="43"/>
        <end position="192"/>
    </location>
</feature>
<dbReference type="PANTHER" id="PTHR42944">
    <property type="entry name" value="ADENINE DNA GLYCOSYLASE"/>
    <property type="match status" value="1"/>
</dbReference>
<sequence>MLQQLVVKTFQSQVVNWQKEHGRHQLPWQQASNPYRVLVSELMLQQTQVSTVIPYFNRWMLSFPTVEALANATNDQVMAHWQGLGYYARARNLHKAAVYISELGAFPESLDDLLKVPGVGRYTAGAIMSFAYDAYGPIVDGNVRRLYARYFAISGVTNSSAVDKQLWALSEQLTPTENCKSFAQGLLDLGATICKPRQPLCEQCPLALTCQALLQNRVDELPTPKPKKIVPVKDGHFIWLAQDGQVFLQKRPAPGIWASLWSLPQVAADDALLKQATKHGEFVHQFTHYKLNATVWQLDQSHLVKLQQVEEQQPSSWYHKTQLADVGLPAPIRSFIEQQPEFSKPD</sequence>
<evidence type="ECO:0000256" key="9">
    <source>
        <dbReference type="ARBA" id="ARBA00022801"/>
    </source>
</evidence>
<dbReference type="PANTHER" id="PTHR42944:SF1">
    <property type="entry name" value="ADENINE DNA GLYCOSYLASE"/>
    <property type="match status" value="1"/>
</dbReference>
<dbReference type="GO" id="GO:0051539">
    <property type="term" value="F:4 iron, 4 sulfur cluster binding"/>
    <property type="evidence" value="ECO:0007669"/>
    <property type="project" value="UniProtKB-UniRule"/>
</dbReference>
<accession>A0A437QM05</accession>
<dbReference type="InterPro" id="IPR023170">
    <property type="entry name" value="HhH_base_excis_C"/>
</dbReference>
<evidence type="ECO:0000256" key="4">
    <source>
        <dbReference type="ARBA" id="ARBA00012045"/>
    </source>
</evidence>
<dbReference type="OrthoDB" id="9802365at2"/>
<dbReference type="GO" id="GO:0032357">
    <property type="term" value="F:oxidized purine DNA binding"/>
    <property type="evidence" value="ECO:0007669"/>
    <property type="project" value="TreeGrafter"/>
</dbReference>
<keyword evidence="11" id="KW-0411">Iron-sulfur</keyword>
<dbReference type="InterPro" id="IPR015797">
    <property type="entry name" value="NUDIX_hydrolase-like_dom_sf"/>
</dbReference>
<dbReference type="Gene3D" id="3.90.79.10">
    <property type="entry name" value="Nucleoside Triphosphate Pyrophosphohydrolase"/>
    <property type="match status" value="1"/>
</dbReference>
<dbReference type="SMART" id="SM00478">
    <property type="entry name" value="ENDO3c"/>
    <property type="match status" value="1"/>
</dbReference>
<dbReference type="InterPro" id="IPR005760">
    <property type="entry name" value="A/G_AdeGlyc_MutY"/>
</dbReference>
<dbReference type="CDD" id="cd00056">
    <property type="entry name" value="ENDO3c"/>
    <property type="match status" value="1"/>
</dbReference>
<comment type="function">
    <text evidence="2">Adenine glycosylase active on G-A mispairs. MutY also corrects error-prone DNA synthesis past GO lesions which are due to the oxidatively damaged form of guanine: 7,8-dihydro-8-oxoguanine (8-oxo-dGTP).</text>
</comment>
<reference evidence="16 17" key="1">
    <citation type="submission" date="2019-01" db="EMBL/GenBank/DDBJ databases">
        <authorList>
            <person name="Chen W.-M."/>
        </authorList>
    </citation>
    <scope>NUCLEOTIDE SEQUENCE [LARGE SCALE GENOMIC DNA]</scope>
    <source>
        <strain evidence="16 17">KYPC3</strain>
    </source>
</reference>
<name>A0A437QM05_9GAMM</name>